<dbReference type="RefSeq" id="WP_187558810.1">
    <property type="nucleotide sequence ID" value="NZ_JACRTP010000004.1"/>
</dbReference>
<name>A0ABR7PCA0_9FIRM</name>
<accession>A0ABR7PCA0</accession>
<evidence type="ECO:0000313" key="2">
    <source>
        <dbReference type="EMBL" id="MBC8629050.1"/>
    </source>
</evidence>
<evidence type="ECO:0000256" key="1">
    <source>
        <dbReference type="SAM" id="Phobius"/>
    </source>
</evidence>
<sequence>MKPKRIMIESAMYELKQDLKLYGKPLLLTAMVLVAMQLIFHELCPMKILLGIPCPGCGLTHACLDILTFHWKKAWNWNPAGFLWVPSILLLLWMRYIKQHRIKYVFVFFWFTVGMTLLNYVINFGNIIAEYKAL</sequence>
<organism evidence="2 3">
    <name type="scientific">Blautia stercoris</name>
    <dbReference type="NCBI Taxonomy" id="871664"/>
    <lineage>
        <taxon>Bacteria</taxon>
        <taxon>Bacillati</taxon>
        <taxon>Bacillota</taxon>
        <taxon>Clostridia</taxon>
        <taxon>Lachnospirales</taxon>
        <taxon>Lachnospiraceae</taxon>
        <taxon>Blautia</taxon>
    </lineage>
</organism>
<keyword evidence="1" id="KW-0472">Membrane</keyword>
<reference evidence="2 3" key="1">
    <citation type="submission" date="2020-08" db="EMBL/GenBank/DDBJ databases">
        <title>Genome public.</title>
        <authorList>
            <person name="Liu C."/>
            <person name="Sun Q."/>
        </authorList>
    </citation>
    <scope>NUCLEOTIDE SEQUENCE [LARGE SCALE GENOMIC DNA]</scope>
    <source>
        <strain evidence="2 3">3_YM_SP_D4_24.mj</strain>
    </source>
</reference>
<dbReference type="EMBL" id="JACRTP010000004">
    <property type="protein sequence ID" value="MBC8629050.1"/>
    <property type="molecule type" value="Genomic_DNA"/>
</dbReference>
<dbReference type="Proteomes" id="UP000661649">
    <property type="component" value="Unassembled WGS sequence"/>
</dbReference>
<gene>
    <name evidence="2" type="ORF">H8712_10590</name>
</gene>
<comment type="caution">
    <text evidence="2">The sequence shown here is derived from an EMBL/GenBank/DDBJ whole genome shotgun (WGS) entry which is preliminary data.</text>
</comment>
<dbReference type="InterPro" id="IPR021215">
    <property type="entry name" value="DUF2752"/>
</dbReference>
<feature type="transmembrane region" description="Helical" evidence="1">
    <location>
        <begin position="104"/>
        <end position="122"/>
    </location>
</feature>
<feature type="transmembrane region" description="Helical" evidence="1">
    <location>
        <begin position="21"/>
        <end position="40"/>
    </location>
</feature>
<keyword evidence="1" id="KW-0812">Transmembrane</keyword>
<proteinExistence type="predicted"/>
<keyword evidence="3" id="KW-1185">Reference proteome</keyword>
<keyword evidence="1" id="KW-1133">Transmembrane helix</keyword>
<feature type="transmembrane region" description="Helical" evidence="1">
    <location>
        <begin position="77"/>
        <end position="97"/>
    </location>
</feature>
<protein>
    <submittedName>
        <fullName evidence="2">DUF2752 domain-containing protein</fullName>
    </submittedName>
</protein>
<evidence type="ECO:0000313" key="3">
    <source>
        <dbReference type="Proteomes" id="UP000661649"/>
    </source>
</evidence>
<dbReference type="Pfam" id="PF10825">
    <property type="entry name" value="DUF2752"/>
    <property type="match status" value="1"/>
</dbReference>